<evidence type="ECO:0000259" key="6">
    <source>
        <dbReference type="PROSITE" id="PS50908"/>
    </source>
</evidence>
<proteinExistence type="inferred from homology"/>
<dbReference type="InterPro" id="IPR019775">
    <property type="entry name" value="WD40_repeat_CS"/>
</dbReference>
<dbReference type="InterPro" id="IPR049566">
    <property type="entry name" value="WDR59_RTC1-like_RING_Znf"/>
</dbReference>
<evidence type="ECO:0000313" key="8">
    <source>
        <dbReference type="Proteomes" id="UP000789390"/>
    </source>
</evidence>
<dbReference type="Proteomes" id="UP000789390">
    <property type="component" value="Unassembled WGS sequence"/>
</dbReference>
<dbReference type="InterPro" id="IPR006575">
    <property type="entry name" value="RWD_dom"/>
</dbReference>
<evidence type="ECO:0000256" key="4">
    <source>
        <dbReference type="PROSITE-ProRule" id="PRU00221"/>
    </source>
</evidence>
<keyword evidence="2" id="KW-0677">Repeat</keyword>
<dbReference type="PROSITE" id="PS00678">
    <property type="entry name" value="WD_REPEATS_1"/>
    <property type="match status" value="1"/>
</dbReference>
<dbReference type="EMBL" id="CAKKLH010000095">
    <property type="protein sequence ID" value="CAH0102852.1"/>
    <property type="molecule type" value="Genomic_DNA"/>
</dbReference>
<dbReference type="InterPro" id="IPR036322">
    <property type="entry name" value="WD40_repeat_dom_sf"/>
</dbReference>
<keyword evidence="1 4" id="KW-0853">WD repeat</keyword>
<feature type="region of interest" description="Disordered" evidence="5">
    <location>
        <begin position="592"/>
        <end position="611"/>
    </location>
</feature>
<dbReference type="SUPFAM" id="SSF50978">
    <property type="entry name" value="WD40 repeat-like"/>
    <property type="match status" value="1"/>
</dbReference>
<dbReference type="SMART" id="SM00320">
    <property type="entry name" value="WD40"/>
    <property type="match status" value="5"/>
</dbReference>
<feature type="compositionally biased region" description="Polar residues" evidence="5">
    <location>
        <begin position="597"/>
        <end position="611"/>
    </location>
</feature>
<evidence type="ECO:0000313" key="7">
    <source>
        <dbReference type="EMBL" id="CAH0102852.1"/>
    </source>
</evidence>
<dbReference type="PROSITE" id="PS50908">
    <property type="entry name" value="RWD"/>
    <property type="match status" value="1"/>
</dbReference>
<name>A0A8J2RMK1_9CRUS</name>
<dbReference type="GO" id="GO:0005774">
    <property type="term" value="C:vacuolar membrane"/>
    <property type="evidence" value="ECO:0007669"/>
    <property type="project" value="TreeGrafter"/>
</dbReference>
<evidence type="ECO:0000256" key="3">
    <source>
        <dbReference type="ARBA" id="ARBA00038452"/>
    </source>
</evidence>
<comment type="caution">
    <text evidence="7">The sequence shown here is derived from an EMBL/GenBank/DDBJ whole genome shotgun (WGS) entry which is preliminary data.</text>
</comment>
<protein>
    <recommendedName>
        <fullName evidence="6">RWD domain-containing protein</fullName>
    </recommendedName>
</protein>
<feature type="compositionally biased region" description="Basic and acidic residues" evidence="5">
    <location>
        <begin position="758"/>
        <end position="768"/>
    </location>
</feature>
<accession>A0A8J2RMK1</accession>
<dbReference type="Pfam" id="PF17120">
    <property type="entry name" value="zf-RING_16"/>
    <property type="match status" value="1"/>
</dbReference>
<dbReference type="GO" id="GO:0035591">
    <property type="term" value="F:signaling adaptor activity"/>
    <property type="evidence" value="ECO:0007669"/>
    <property type="project" value="TreeGrafter"/>
</dbReference>
<reference evidence="7" key="1">
    <citation type="submission" date="2021-11" db="EMBL/GenBank/DDBJ databases">
        <authorList>
            <person name="Schell T."/>
        </authorList>
    </citation>
    <scope>NUCLEOTIDE SEQUENCE</scope>
    <source>
        <strain evidence="7">M5</strain>
    </source>
</reference>
<dbReference type="OrthoDB" id="311712at2759"/>
<feature type="compositionally biased region" description="Polar residues" evidence="5">
    <location>
        <begin position="719"/>
        <end position="734"/>
    </location>
</feature>
<keyword evidence="8" id="KW-1185">Reference proteome</keyword>
<evidence type="ECO:0000256" key="2">
    <source>
        <dbReference type="ARBA" id="ARBA00022737"/>
    </source>
</evidence>
<dbReference type="InterPro" id="IPR001680">
    <property type="entry name" value="WD40_rpt"/>
</dbReference>
<dbReference type="GO" id="GO:0034198">
    <property type="term" value="P:cellular response to amino acid starvation"/>
    <property type="evidence" value="ECO:0007669"/>
    <property type="project" value="TreeGrafter"/>
</dbReference>
<feature type="compositionally biased region" description="Basic residues" evidence="5">
    <location>
        <begin position="739"/>
        <end position="748"/>
    </location>
</feature>
<evidence type="ECO:0000256" key="5">
    <source>
        <dbReference type="SAM" id="MobiDB-lite"/>
    </source>
</evidence>
<gene>
    <name evidence="7" type="ORF">DGAL_LOCUS5376</name>
</gene>
<dbReference type="Pfam" id="PF00400">
    <property type="entry name" value="WD40"/>
    <property type="match status" value="2"/>
</dbReference>
<organism evidence="7 8">
    <name type="scientific">Daphnia galeata</name>
    <dbReference type="NCBI Taxonomy" id="27404"/>
    <lineage>
        <taxon>Eukaryota</taxon>
        <taxon>Metazoa</taxon>
        <taxon>Ecdysozoa</taxon>
        <taxon>Arthropoda</taxon>
        <taxon>Crustacea</taxon>
        <taxon>Branchiopoda</taxon>
        <taxon>Diplostraca</taxon>
        <taxon>Cladocera</taxon>
        <taxon>Anomopoda</taxon>
        <taxon>Daphniidae</taxon>
        <taxon>Daphnia</taxon>
    </lineage>
</organism>
<dbReference type="GO" id="GO:0035859">
    <property type="term" value="C:Seh1-associated complex"/>
    <property type="evidence" value="ECO:0007669"/>
    <property type="project" value="TreeGrafter"/>
</dbReference>
<dbReference type="PANTHER" id="PTHR46170:SF1">
    <property type="entry name" value="GATOR COMPLEX PROTEIN WDR59"/>
    <property type="match status" value="1"/>
</dbReference>
<dbReference type="AlphaFoldDB" id="A0A8J2RMK1"/>
<dbReference type="InterPro" id="IPR049567">
    <property type="entry name" value="WDR59-like"/>
</dbReference>
<sequence>MRVDASGGLVRASVVQDHQLVVMVRKFEPSSRKKKMTAKWSNEYVVAQHRDLQASTMALDSSGQYVLLAGRRCLAIVDVDNPSVVIKKFPRQSKWEVGSAEWNPHSHYSDLCAISSNQRTEILSWNSVDLTSTHCLRFHTRAVSDLNWHHFEPTLLASCSVDTYINIWDFRDTRKPCVSLSAVVGATQVRWNRVNSHLLATAHEGDVRLWDWRKGSSPVQYIAAHLHKIHGLDWSAHQEYQLATSSQDCTVKFFDVNNPRLVENELRTVSPIWRARFTPFGEGMMTTQLRRGENSLLLWSLSDLSNPVHSFLGNNDLVLEFDWKSSRSDDDDYQLITWSKDQSLRIWRVDVNLQKLCGYEPENQPQIVYEENESTFDISAIDAISTKSDKEIEVGLEVVEETYLDLHHSLAPTIIVPDPLRLAGHKTVAASIAAAQAVLTNTLSPTSHRKNISVLTLNSNIGVGLDVISQAEHYSFNKEIDQIKSLGSIVGADNSVSVCDVDETQRSLTTVIRTAKHQIVLHVSLPSSYPDGAIPNFVFGKGNTIDTNARSKILKVLKQVATLSCRKGHPSLELVIQTLLTSIDQLTPVDKSETESSKNITLSVNSSTTGNTPFRLPQTGLGHPSFLQTGGLFSSLTHHQDHNIPYPRSSGARFCSAGMLICFGRPSYLRRVNSKTSDTSTTPRSLSVNQAYTSSLVQHSLAASSNTTPYGLLYPPVAQSPTGDPSVSISSFYNQDRRQKSRTSKSKNRLSSYSSSSDENKKGTQDTRQHKVVGMVTIYDASGLMPLQLELAERYVFSDVDTAWMCNQNAAVAAQFGRKDLTYIWSLGALLATPTLTVENNTHQDLETPWAQNPFGRKLLHSIIEHYVKLRDIQTVAMLCCAFGYKCDSQEIFRRKTTRSESGSRNLRWGLKPGESPYHTIHPGDTTLESWNVSKQTRSNSWSDSLAGFADDFRPGINSVSSGRQLPIASIFLPYPMSVISGNVPDVTEECKDLSLDFCRNKDFRLLDPKFNGLFDNYRRCYADILYRWGLLEARVLVLKYLSTPVDPHRGVDFVTECFHCKTSVRGPQCTNASCKRVPLNCVICRVFVKGSASFCLVCGHGGHGKCMSHWFAEEGVCPTGCGCNCLLENNTVFSV</sequence>
<feature type="region of interest" description="Disordered" evidence="5">
    <location>
        <begin position="715"/>
        <end position="768"/>
    </location>
</feature>
<dbReference type="Gene3D" id="2.130.10.10">
    <property type="entry name" value="YVTN repeat-like/Quinoprotein amine dehydrogenase"/>
    <property type="match status" value="2"/>
</dbReference>
<dbReference type="PROSITE" id="PS50082">
    <property type="entry name" value="WD_REPEATS_2"/>
    <property type="match status" value="1"/>
</dbReference>
<comment type="similarity">
    <text evidence="3">Belongs to the WD repeat WDR59 family.</text>
</comment>
<evidence type="ECO:0000256" key="1">
    <source>
        <dbReference type="ARBA" id="ARBA00022574"/>
    </source>
</evidence>
<dbReference type="GO" id="GO:1904263">
    <property type="term" value="P:positive regulation of TORC1 signaling"/>
    <property type="evidence" value="ECO:0007669"/>
    <property type="project" value="TreeGrafter"/>
</dbReference>
<feature type="repeat" description="WD" evidence="4">
    <location>
        <begin position="136"/>
        <end position="171"/>
    </location>
</feature>
<dbReference type="InterPro" id="IPR015943">
    <property type="entry name" value="WD40/YVTN_repeat-like_dom_sf"/>
</dbReference>
<feature type="domain" description="RWD" evidence="6">
    <location>
        <begin position="481"/>
        <end position="586"/>
    </location>
</feature>
<dbReference type="PANTHER" id="PTHR46170">
    <property type="entry name" value="GATOR COMPLEX PROTEIN WDR59"/>
    <property type="match status" value="1"/>
</dbReference>